<gene>
    <name evidence="9" type="ORF">494</name>
</gene>
<evidence type="ECO:0000313" key="10">
    <source>
        <dbReference type="Proteomes" id="UP000045545"/>
    </source>
</evidence>
<keyword evidence="2" id="KW-1003">Cell membrane</keyword>
<dbReference type="InterPro" id="IPR050297">
    <property type="entry name" value="LipidA_mod_glycosyltrf_83"/>
</dbReference>
<protein>
    <submittedName>
        <fullName evidence="9">Uncharacterized</fullName>
    </submittedName>
</protein>
<comment type="subcellular location">
    <subcellularLocation>
        <location evidence="1">Cell membrane</location>
        <topology evidence="1">Multi-pass membrane protein</topology>
    </subcellularLocation>
</comment>
<dbReference type="Proteomes" id="UP000045545">
    <property type="component" value="Unassembled WGS sequence"/>
</dbReference>
<evidence type="ECO:0000256" key="3">
    <source>
        <dbReference type="ARBA" id="ARBA00022676"/>
    </source>
</evidence>
<feature type="transmembrane region" description="Helical" evidence="8">
    <location>
        <begin position="392"/>
        <end position="415"/>
    </location>
</feature>
<proteinExistence type="predicted"/>
<keyword evidence="3" id="KW-0328">Glycosyltransferase</keyword>
<dbReference type="PANTHER" id="PTHR33908:SF11">
    <property type="entry name" value="MEMBRANE PROTEIN"/>
    <property type="match status" value="1"/>
</dbReference>
<keyword evidence="6 8" id="KW-1133">Transmembrane helix</keyword>
<evidence type="ECO:0000256" key="7">
    <source>
        <dbReference type="ARBA" id="ARBA00023136"/>
    </source>
</evidence>
<dbReference type="GO" id="GO:0005886">
    <property type="term" value="C:plasma membrane"/>
    <property type="evidence" value="ECO:0007669"/>
    <property type="project" value="UniProtKB-SubCell"/>
</dbReference>
<feature type="transmembrane region" description="Helical" evidence="8">
    <location>
        <begin position="91"/>
        <end position="111"/>
    </location>
</feature>
<keyword evidence="10" id="KW-1185">Reference proteome</keyword>
<dbReference type="GO" id="GO:0016763">
    <property type="term" value="F:pentosyltransferase activity"/>
    <property type="evidence" value="ECO:0007669"/>
    <property type="project" value="TreeGrafter"/>
</dbReference>
<sequence length="449" mass="51203">MYLQPKRRTAYIYWVYFALVTVLAVYLRFWFVASIPTEQLYDFNTYQEIAANIFKYHSHSLWGQPVAWQGMGYSTALGIFYILMGNAQVQTAQLFNCLLSTLSLPLMFLVFRKLSSHFGVVLGAYTIAALLPNHIAYNNVVGTEVFITFLFLIILVLQLYEFDNRFRYPLLGIFIGLAALTKPFFLAYPVVLALCHWLHSKDLRRTALMLISTSLLMAAVVSPWTIHNYKNFNSFIPVSYNSGYVLFINNNDQNVNGMWMPLENVPASPQLKKDIKRELNRNQDNVKLAPGLDKVLKPAAKQWIGENPGDFMKLGLLRLKQTFFSGAQDISAWAMNDFQSNPGQKESPRFKRNLNFFYGAADILVYILCSAGILYLLLNLGSIFKSLFSRDLTLSNAILVPSINTAFFLAVYFVFEGQPRYNFPLLFLFAITLGIIMHKTSQGLQRSES</sequence>
<feature type="transmembrane region" description="Helical" evidence="8">
    <location>
        <begin position="356"/>
        <end position="380"/>
    </location>
</feature>
<evidence type="ECO:0000256" key="5">
    <source>
        <dbReference type="ARBA" id="ARBA00022692"/>
    </source>
</evidence>
<evidence type="ECO:0000256" key="8">
    <source>
        <dbReference type="SAM" id="Phobius"/>
    </source>
</evidence>
<feature type="transmembrane region" description="Helical" evidence="8">
    <location>
        <begin position="140"/>
        <end position="160"/>
    </location>
</feature>
<name>A0A0E4GAF2_9FIRM</name>
<dbReference type="PANTHER" id="PTHR33908">
    <property type="entry name" value="MANNOSYLTRANSFERASE YKCB-RELATED"/>
    <property type="match status" value="1"/>
</dbReference>
<feature type="transmembrane region" description="Helical" evidence="8">
    <location>
        <begin position="12"/>
        <end position="31"/>
    </location>
</feature>
<dbReference type="GO" id="GO:0009103">
    <property type="term" value="P:lipopolysaccharide biosynthetic process"/>
    <property type="evidence" value="ECO:0007669"/>
    <property type="project" value="UniProtKB-ARBA"/>
</dbReference>
<evidence type="ECO:0000313" key="9">
    <source>
        <dbReference type="EMBL" id="CFX11232.1"/>
    </source>
</evidence>
<evidence type="ECO:0000256" key="2">
    <source>
        <dbReference type="ARBA" id="ARBA00022475"/>
    </source>
</evidence>
<dbReference type="AlphaFoldDB" id="A0A0E4GAF2"/>
<evidence type="ECO:0000256" key="4">
    <source>
        <dbReference type="ARBA" id="ARBA00022679"/>
    </source>
</evidence>
<feature type="transmembrane region" description="Helical" evidence="8">
    <location>
        <begin position="207"/>
        <end position="226"/>
    </location>
</feature>
<reference evidence="9 10" key="1">
    <citation type="submission" date="2015-03" db="EMBL/GenBank/DDBJ databases">
        <authorList>
            <person name="Murphy D."/>
        </authorList>
    </citation>
    <scope>NUCLEOTIDE SEQUENCE [LARGE SCALE GENOMIC DNA]</scope>
    <source>
        <strain evidence="9 10">OL-4</strain>
    </source>
</reference>
<dbReference type="OrthoDB" id="136232at2"/>
<keyword evidence="5 8" id="KW-0812">Transmembrane</keyword>
<accession>A0A0E4GAF2</accession>
<dbReference type="STRING" id="690567.494"/>
<feature type="transmembrane region" description="Helical" evidence="8">
    <location>
        <begin position="421"/>
        <end position="437"/>
    </location>
</feature>
<feature type="transmembrane region" description="Helical" evidence="8">
    <location>
        <begin position="66"/>
        <end position="84"/>
    </location>
</feature>
<dbReference type="EMBL" id="CGIH01000005">
    <property type="protein sequence ID" value="CFX11232.1"/>
    <property type="molecule type" value="Genomic_DNA"/>
</dbReference>
<feature type="transmembrane region" description="Helical" evidence="8">
    <location>
        <begin position="172"/>
        <end position="195"/>
    </location>
</feature>
<evidence type="ECO:0000256" key="1">
    <source>
        <dbReference type="ARBA" id="ARBA00004651"/>
    </source>
</evidence>
<organism evidence="9 10">
    <name type="scientific">Syntrophomonas zehnderi OL-4</name>
    <dbReference type="NCBI Taxonomy" id="690567"/>
    <lineage>
        <taxon>Bacteria</taxon>
        <taxon>Bacillati</taxon>
        <taxon>Bacillota</taxon>
        <taxon>Clostridia</taxon>
        <taxon>Eubacteriales</taxon>
        <taxon>Syntrophomonadaceae</taxon>
        <taxon>Syntrophomonas</taxon>
    </lineage>
</organism>
<evidence type="ECO:0000256" key="6">
    <source>
        <dbReference type="ARBA" id="ARBA00022989"/>
    </source>
</evidence>
<keyword evidence="7 8" id="KW-0472">Membrane</keyword>
<keyword evidence="4" id="KW-0808">Transferase</keyword>